<dbReference type="AlphaFoldDB" id="A0A8R1E668"/>
<accession>A0A8R1E668</accession>
<proteinExistence type="predicted"/>
<reference evidence="1" key="2">
    <citation type="submission" date="2022-06" db="UniProtKB">
        <authorList>
            <consortium name="EnsemblMetazoa"/>
        </authorList>
    </citation>
    <scope>IDENTIFICATION</scope>
    <source>
        <strain evidence="1">DF5081</strain>
    </source>
</reference>
<name>A0A8R1E668_CAEJA</name>
<evidence type="ECO:0000313" key="1">
    <source>
        <dbReference type="EnsemblMetazoa" id="CJA22360.1"/>
    </source>
</evidence>
<reference evidence="2" key="1">
    <citation type="submission" date="2010-08" db="EMBL/GenBank/DDBJ databases">
        <authorList>
            <consortium name="Caenorhabditis japonica Sequencing Consortium"/>
            <person name="Wilson R.K."/>
        </authorList>
    </citation>
    <scope>NUCLEOTIDE SEQUENCE [LARGE SCALE GENOMIC DNA]</scope>
    <source>
        <strain evidence="2">DF5081</strain>
    </source>
</reference>
<dbReference type="Proteomes" id="UP000005237">
    <property type="component" value="Unassembled WGS sequence"/>
</dbReference>
<dbReference type="EnsemblMetazoa" id="CJA22360.1">
    <property type="protein sequence ID" value="CJA22360.1"/>
    <property type="gene ID" value="WBGene00177932"/>
</dbReference>
<protein>
    <submittedName>
        <fullName evidence="1">Uncharacterized protein</fullName>
    </submittedName>
</protein>
<sequence length="82" mass="9492">MCVFFPAFLHLPSPFHLPLPSFTLLKTEDNYSQPSNHHIHPRIVVKTEEENMSVSVRKASVKNERLNNGKQKKNTCTIHYSM</sequence>
<evidence type="ECO:0000313" key="2">
    <source>
        <dbReference type="Proteomes" id="UP000005237"/>
    </source>
</evidence>
<organism evidence="1 2">
    <name type="scientific">Caenorhabditis japonica</name>
    <dbReference type="NCBI Taxonomy" id="281687"/>
    <lineage>
        <taxon>Eukaryota</taxon>
        <taxon>Metazoa</taxon>
        <taxon>Ecdysozoa</taxon>
        <taxon>Nematoda</taxon>
        <taxon>Chromadorea</taxon>
        <taxon>Rhabditida</taxon>
        <taxon>Rhabditina</taxon>
        <taxon>Rhabditomorpha</taxon>
        <taxon>Rhabditoidea</taxon>
        <taxon>Rhabditidae</taxon>
        <taxon>Peloderinae</taxon>
        <taxon>Caenorhabditis</taxon>
    </lineage>
</organism>
<keyword evidence="2" id="KW-1185">Reference proteome</keyword>